<reference evidence="1" key="1">
    <citation type="submission" date="2020-07" db="EMBL/GenBank/DDBJ databases">
        <title>Genome sequence and genetic diversity analysis of an under-domesticated orphan crop, white fonio (Digitaria exilis).</title>
        <authorList>
            <person name="Bennetzen J.L."/>
            <person name="Chen S."/>
            <person name="Ma X."/>
            <person name="Wang X."/>
            <person name="Yssel A.E.J."/>
            <person name="Chaluvadi S.R."/>
            <person name="Johnson M."/>
            <person name="Gangashetty P."/>
            <person name="Hamidou F."/>
            <person name="Sanogo M.D."/>
            <person name="Zwaenepoel A."/>
            <person name="Wallace J."/>
            <person name="Van De Peer Y."/>
            <person name="Van Deynze A."/>
        </authorList>
    </citation>
    <scope>NUCLEOTIDE SEQUENCE</scope>
    <source>
        <tissue evidence="1">Leaves</tissue>
    </source>
</reference>
<dbReference type="AlphaFoldDB" id="A0A834ZVF6"/>
<proteinExistence type="predicted"/>
<protein>
    <submittedName>
        <fullName evidence="1">Uncharacterized protein</fullName>
    </submittedName>
</protein>
<name>A0A834ZVF6_9POAL</name>
<keyword evidence="2" id="KW-1185">Reference proteome</keyword>
<comment type="caution">
    <text evidence="1">The sequence shown here is derived from an EMBL/GenBank/DDBJ whole genome shotgun (WGS) entry which is preliminary data.</text>
</comment>
<dbReference type="Proteomes" id="UP000636709">
    <property type="component" value="Unassembled WGS sequence"/>
</dbReference>
<gene>
    <name evidence="1" type="ORF">HU200_067675</name>
</gene>
<evidence type="ECO:0000313" key="2">
    <source>
        <dbReference type="Proteomes" id="UP000636709"/>
    </source>
</evidence>
<accession>A0A834ZVF6</accession>
<evidence type="ECO:0000313" key="1">
    <source>
        <dbReference type="EMBL" id="KAF8641959.1"/>
    </source>
</evidence>
<dbReference type="EMBL" id="JACEFO010003304">
    <property type="protein sequence ID" value="KAF8641959.1"/>
    <property type="molecule type" value="Genomic_DNA"/>
</dbReference>
<sequence length="92" mass="9536">MVAGNAGSHHLSVPHSAGVLGTHWTTGTKFAGMPRAVATATTTIYFGSTGTRLCLKLRRHHSHACCEDAVKKHGFGEPASQTAASILLTPGV</sequence>
<organism evidence="1 2">
    <name type="scientific">Digitaria exilis</name>
    <dbReference type="NCBI Taxonomy" id="1010633"/>
    <lineage>
        <taxon>Eukaryota</taxon>
        <taxon>Viridiplantae</taxon>
        <taxon>Streptophyta</taxon>
        <taxon>Embryophyta</taxon>
        <taxon>Tracheophyta</taxon>
        <taxon>Spermatophyta</taxon>
        <taxon>Magnoliopsida</taxon>
        <taxon>Liliopsida</taxon>
        <taxon>Poales</taxon>
        <taxon>Poaceae</taxon>
        <taxon>PACMAD clade</taxon>
        <taxon>Panicoideae</taxon>
        <taxon>Panicodae</taxon>
        <taxon>Paniceae</taxon>
        <taxon>Anthephorinae</taxon>
        <taxon>Digitaria</taxon>
    </lineage>
</organism>